<dbReference type="OrthoDB" id="193829at2"/>
<dbReference type="Gene3D" id="1.25.40.10">
    <property type="entry name" value="Tetratricopeptide repeat domain"/>
    <property type="match status" value="1"/>
</dbReference>
<gene>
    <name evidence="2" type="ORF">SAMN05216498_0890</name>
</gene>
<name>A0A1G9WTV8_9BACI</name>
<dbReference type="RefSeq" id="WP_093855390.1">
    <property type="nucleotide sequence ID" value="NZ_BJVZ01000025.1"/>
</dbReference>
<dbReference type="STRING" id="237069.SAMN05216498_0890"/>
<dbReference type="InterPro" id="IPR011990">
    <property type="entry name" value="TPR-like_helical_dom_sf"/>
</dbReference>
<evidence type="ECO:0000313" key="3">
    <source>
        <dbReference type="Proteomes" id="UP000199334"/>
    </source>
</evidence>
<dbReference type="Proteomes" id="UP000199334">
    <property type="component" value="Unassembled WGS sequence"/>
</dbReference>
<protein>
    <submittedName>
        <fullName evidence="2">Tetratrico peptide repeat-containing protein</fullName>
    </submittedName>
</protein>
<keyword evidence="3" id="KW-1185">Reference proteome</keyword>
<dbReference type="SUPFAM" id="SSF48452">
    <property type="entry name" value="TPR-like"/>
    <property type="match status" value="1"/>
</dbReference>
<sequence length="159" mass="18355">MNLKKLRQIRQNGQVEEARELASSYLENDPDHPQLLLETAFIYDQSDMEPQAITYYKQALENGLEDNDRRNALLSLGSSYRAVGLYENARETLEVGMSEYPDYNAFYIFFAMTLYNLGDSDLAMEILMTKLLETTDDESIQAYKKALAFYASRLDEVFN</sequence>
<dbReference type="EMBL" id="FNIG01000001">
    <property type="protein sequence ID" value="SDM87928.1"/>
    <property type="molecule type" value="Genomic_DNA"/>
</dbReference>
<organism evidence="2 3">
    <name type="scientific">Tenuibacillus multivorans</name>
    <dbReference type="NCBI Taxonomy" id="237069"/>
    <lineage>
        <taxon>Bacteria</taxon>
        <taxon>Bacillati</taxon>
        <taxon>Bacillota</taxon>
        <taxon>Bacilli</taxon>
        <taxon>Bacillales</taxon>
        <taxon>Bacillaceae</taxon>
        <taxon>Tenuibacillus</taxon>
    </lineage>
</organism>
<feature type="domain" description="Tetratrico peptide repeat group 5" evidence="1">
    <location>
        <begin position="34"/>
        <end position="152"/>
    </location>
</feature>
<proteinExistence type="predicted"/>
<dbReference type="InterPro" id="IPR041656">
    <property type="entry name" value="TPR_5"/>
</dbReference>
<accession>A0A1G9WTV8</accession>
<dbReference type="Pfam" id="PF12688">
    <property type="entry name" value="TPR_5"/>
    <property type="match status" value="1"/>
</dbReference>
<evidence type="ECO:0000313" key="2">
    <source>
        <dbReference type="EMBL" id="SDM87928.1"/>
    </source>
</evidence>
<dbReference type="AlphaFoldDB" id="A0A1G9WTV8"/>
<evidence type="ECO:0000259" key="1">
    <source>
        <dbReference type="Pfam" id="PF12688"/>
    </source>
</evidence>
<reference evidence="2 3" key="1">
    <citation type="submission" date="2016-10" db="EMBL/GenBank/DDBJ databases">
        <authorList>
            <person name="de Groot N.N."/>
        </authorList>
    </citation>
    <scope>NUCLEOTIDE SEQUENCE [LARGE SCALE GENOMIC DNA]</scope>
    <source>
        <strain evidence="2 3">CGMCC 1.3442</strain>
    </source>
</reference>